<keyword evidence="1" id="KW-0472">Membrane</keyword>
<dbReference type="Gene3D" id="1.20.1300.10">
    <property type="entry name" value="Fumarate reductase/succinate dehydrogenase, transmembrane subunit"/>
    <property type="match status" value="1"/>
</dbReference>
<protein>
    <submittedName>
        <fullName evidence="2">Succinate dehydrogenase cytochrome b subunit</fullName>
    </submittedName>
</protein>
<feature type="transmembrane region" description="Helical" evidence="1">
    <location>
        <begin position="162"/>
        <end position="183"/>
    </location>
</feature>
<dbReference type="InterPro" id="IPR034804">
    <property type="entry name" value="SQR/QFR_C/D"/>
</dbReference>
<gene>
    <name evidence="2" type="ORF">JQS30_08030</name>
</gene>
<dbReference type="GO" id="GO:0016020">
    <property type="term" value="C:membrane"/>
    <property type="evidence" value="ECO:0007669"/>
    <property type="project" value="InterPro"/>
</dbReference>
<keyword evidence="3" id="KW-1185">Reference proteome</keyword>
<keyword evidence="1" id="KW-1133">Transmembrane helix</keyword>
<feature type="transmembrane region" description="Helical" evidence="1">
    <location>
        <begin position="18"/>
        <end position="37"/>
    </location>
</feature>
<evidence type="ECO:0000313" key="2">
    <source>
        <dbReference type="EMBL" id="QSB06823.1"/>
    </source>
</evidence>
<name>A0A895XTL0_9ACTN</name>
<dbReference type="CDD" id="cd03498">
    <property type="entry name" value="SQR_TypeB_2_TM"/>
    <property type="match status" value="1"/>
</dbReference>
<dbReference type="SUPFAM" id="SSF81343">
    <property type="entry name" value="Fumarate reductase respiratory complex transmembrane subunits"/>
    <property type="match status" value="1"/>
</dbReference>
<keyword evidence="1" id="KW-0812">Transmembrane</keyword>
<feature type="transmembrane region" description="Helical" evidence="1">
    <location>
        <begin position="112"/>
        <end position="133"/>
    </location>
</feature>
<feature type="transmembrane region" description="Helical" evidence="1">
    <location>
        <begin position="68"/>
        <end position="91"/>
    </location>
</feature>
<dbReference type="NCBIfam" id="TIGR02046">
    <property type="entry name" value="sdhC_b558_fam"/>
    <property type="match status" value="1"/>
</dbReference>
<dbReference type="InterPro" id="IPR011138">
    <property type="entry name" value="Cytochrome_b-558"/>
</dbReference>
<dbReference type="RefSeq" id="WP_213172830.1">
    <property type="nucleotide sequence ID" value="NZ_CP070496.1"/>
</dbReference>
<sequence>MKTKAPATQRRSSVGLKYVMAGSGVILIGYIVAHMIGNLKIFFGGDSFNAYAEWLRNLGAPLLPYEGLLWIIRIVLLVALIAHVSSAIVLTRRAHAARPVKYAHRPPVRGSYAARTMRWGGLIIFLYVIFHILDLTTRHVNPVEEHSDVNAAVIATFAPDRWWVTLIYIAAVLMLGAHLRHGLWSAIQTAGLSSARTQQTLQRASTLFAIIIVVGFLSVPTAVILGLVS</sequence>
<dbReference type="EMBL" id="CP070496">
    <property type="protein sequence ID" value="QSB06823.1"/>
    <property type="molecule type" value="Genomic_DNA"/>
</dbReference>
<dbReference type="AlphaFoldDB" id="A0A895XTL0"/>
<evidence type="ECO:0000313" key="3">
    <source>
        <dbReference type="Proteomes" id="UP000662939"/>
    </source>
</evidence>
<organism evidence="2 3">
    <name type="scientific">Natronoglycomyces albus</name>
    <dbReference type="NCBI Taxonomy" id="2811108"/>
    <lineage>
        <taxon>Bacteria</taxon>
        <taxon>Bacillati</taxon>
        <taxon>Actinomycetota</taxon>
        <taxon>Actinomycetes</taxon>
        <taxon>Glycomycetales</taxon>
        <taxon>Glycomycetaceae</taxon>
        <taxon>Natronoglycomyces</taxon>
    </lineage>
</organism>
<evidence type="ECO:0000256" key="1">
    <source>
        <dbReference type="SAM" id="Phobius"/>
    </source>
</evidence>
<proteinExistence type="predicted"/>
<dbReference type="Proteomes" id="UP000662939">
    <property type="component" value="Chromosome"/>
</dbReference>
<accession>A0A895XTL0</accession>
<feature type="transmembrane region" description="Helical" evidence="1">
    <location>
        <begin position="204"/>
        <end position="228"/>
    </location>
</feature>
<reference evidence="2" key="1">
    <citation type="submission" date="2021-02" db="EMBL/GenBank/DDBJ databases">
        <title>Natronoglycomyces albus gen. nov., sp. nov, a haloalkaliphilic actinobacterium from a soda solonchak soil.</title>
        <authorList>
            <person name="Sorokin D.Y."/>
            <person name="Khijniak T.V."/>
            <person name="Zakharycheva A.P."/>
            <person name="Boueva O.V."/>
            <person name="Ariskina E.V."/>
            <person name="Hahnke R.L."/>
            <person name="Bunk B."/>
            <person name="Sproer C."/>
            <person name="Schumann P."/>
            <person name="Evtushenko L.I."/>
            <person name="Kublanov I.V."/>
        </authorList>
    </citation>
    <scope>NUCLEOTIDE SEQUENCE</scope>
    <source>
        <strain evidence="2">DSM 106290</strain>
    </source>
</reference>
<dbReference type="KEGG" id="nav:JQS30_08030"/>